<comment type="caution">
    <text evidence="1">The sequence shown here is derived from an EMBL/GenBank/DDBJ whole genome shotgun (WGS) entry which is preliminary data.</text>
</comment>
<accession>A0A0V1AHX8</accession>
<proteinExistence type="predicted"/>
<reference evidence="1 2" key="1">
    <citation type="submission" date="2015-01" db="EMBL/GenBank/DDBJ databases">
        <title>Evolution of Trichinella species and genotypes.</title>
        <authorList>
            <person name="Korhonen P.K."/>
            <person name="Edoardo P."/>
            <person name="Giuseppe L.R."/>
            <person name="Gasser R.B."/>
        </authorList>
    </citation>
    <scope>NUCLEOTIDE SEQUENCE [LARGE SCALE GENOMIC DNA]</scope>
    <source>
        <strain evidence="1">ISS120</strain>
    </source>
</reference>
<dbReference type="AlphaFoldDB" id="A0A0V1AHX8"/>
<evidence type="ECO:0000313" key="1">
    <source>
        <dbReference type="EMBL" id="KRY24447.1"/>
    </source>
</evidence>
<protein>
    <submittedName>
        <fullName evidence="1">Uncharacterized protein</fullName>
    </submittedName>
</protein>
<gene>
    <name evidence="1" type="ORF">T03_1297</name>
</gene>
<keyword evidence="2" id="KW-1185">Reference proteome</keyword>
<evidence type="ECO:0000313" key="2">
    <source>
        <dbReference type="Proteomes" id="UP000054653"/>
    </source>
</evidence>
<dbReference type="EMBL" id="JYDI01003084">
    <property type="protein sequence ID" value="KRY24447.1"/>
    <property type="molecule type" value="Genomic_DNA"/>
</dbReference>
<organism evidence="1 2">
    <name type="scientific">Trichinella britovi</name>
    <name type="common">Parasitic roundworm</name>
    <dbReference type="NCBI Taxonomy" id="45882"/>
    <lineage>
        <taxon>Eukaryota</taxon>
        <taxon>Metazoa</taxon>
        <taxon>Ecdysozoa</taxon>
        <taxon>Nematoda</taxon>
        <taxon>Enoplea</taxon>
        <taxon>Dorylaimia</taxon>
        <taxon>Trichinellida</taxon>
        <taxon>Trichinellidae</taxon>
        <taxon>Trichinella</taxon>
    </lineage>
</organism>
<name>A0A0V1AHX8_TRIBR</name>
<sequence length="45" mass="5060">MGSVLMPAEVYTCIICDPFHKLIDTSRTHKGEKEQELTSTVCPLH</sequence>
<dbReference type="Proteomes" id="UP000054653">
    <property type="component" value="Unassembled WGS sequence"/>
</dbReference>